<feature type="region of interest" description="Disordered" evidence="1">
    <location>
        <begin position="1"/>
        <end position="59"/>
    </location>
</feature>
<sequence length="59" mass="6962">MAKNKNQNRQREQHDQHERHDQRSSQVMEPQERGSMTEQHVMPAAPQSARKGQKKFGHN</sequence>
<comment type="caution">
    <text evidence="2">The sequence shown here is derived from an EMBL/GenBank/DDBJ whole genome shotgun (WGS) entry which is preliminary data.</text>
</comment>
<dbReference type="EMBL" id="JAZEWV010000003">
    <property type="protein sequence ID" value="MEE4541563.1"/>
    <property type="molecule type" value="Genomic_DNA"/>
</dbReference>
<evidence type="ECO:0000313" key="3">
    <source>
        <dbReference type="Proteomes" id="UP001344658"/>
    </source>
</evidence>
<proteinExistence type="predicted"/>
<evidence type="ECO:0008006" key="4">
    <source>
        <dbReference type="Google" id="ProtNLM"/>
    </source>
</evidence>
<dbReference type="RefSeq" id="WP_330793461.1">
    <property type="nucleotide sequence ID" value="NZ_JAZEWV010000003.1"/>
</dbReference>
<keyword evidence="3" id="KW-1185">Reference proteome</keyword>
<feature type="compositionally biased region" description="Polar residues" evidence="1">
    <location>
        <begin position="24"/>
        <end position="38"/>
    </location>
</feature>
<feature type="compositionally biased region" description="Basic and acidic residues" evidence="1">
    <location>
        <begin position="9"/>
        <end position="23"/>
    </location>
</feature>
<dbReference type="Proteomes" id="UP001344658">
    <property type="component" value="Unassembled WGS sequence"/>
</dbReference>
<protein>
    <recommendedName>
        <fullName evidence="4">Small acid-soluble spore protein P</fullName>
    </recommendedName>
</protein>
<evidence type="ECO:0000256" key="1">
    <source>
        <dbReference type="SAM" id="MobiDB-lite"/>
    </source>
</evidence>
<evidence type="ECO:0000313" key="2">
    <source>
        <dbReference type="EMBL" id="MEE4541563.1"/>
    </source>
</evidence>
<organism evidence="2 3">
    <name type="scientific">Actinacidiphila polyblastidii</name>
    <dbReference type="NCBI Taxonomy" id="3110430"/>
    <lineage>
        <taxon>Bacteria</taxon>
        <taxon>Bacillati</taxon>
        <taxon>Actinomycetota</taxon>
        <taxon>Actinomycetes</taxon>
        <taxon>Kitasatosporales</taxon>
        <taxon>Streptomycetaceae</taxon>
        <taxon>Actinacidiphila</taxon>
    </lineage>
</organism>
<reference evidence="2 3" key="1">
    <citation type="submission" date="2023-12" db="EMBL/GenBank/DDBJ databases">
        <title>Streptomyces sp. V4-01.</title>
        <authorList>
            <person name="Somphong A."/>
            <person name="Phongsopitanun W."/>
        </authorList>
    </citation>
    <scope>NUCLEOTIDE SEQUENCE [LARGE SCALE GENOMIC DNA]</scope>
    <source>
        <strain evidence="2 3">V4-01</strain>
    </source>
</reference>
<accession>A0ABU7P6X5</accession>
<gene>
    <name evidence="2" type="ORF">V2S66_06210</name>
</gene>
<name>A0ABU7P6X5_9ACTN</name>